<dbReference type="InterPro" id="IPR005670">
    <property type="entry name" value="PstB-like"/>
</dbReference>
<dbReference type="GO" id="GO:0016020">
    <property type="term" value="C:membrane"/>
    <property type="evidence" value="ECO:0007669"/>
    <property type="project" value="InterPro"/>
</dbReference>
<dbReference type="GO" id="GO:0035435">
    <property type="term" value="P:phosphate ion transmembrane transport"/>
    <property type="evidence" value="ECO:0007669"/>
    <property type="project" value="InterPro"/>
</dbReference>
<evidence type="ECO:0000313" key="6">
    <source>
        <dbReference type="EMBL" id="CAI9113813.1"/>
    </source>
</evidence>
<evidence type="ECO:0000256" key="1">
    <source>
        <dbReference type="ARBA" id="ARBA00022448"/>
    </source>
</evidence>
<sequence length="268" mass="29506">MGSNSGLDEAEEHLLAVEENDQIHQNGNKSSGVTFEIRDLTKTSDEIAILSKINVDIPRRVIMGIIGPSGSGKSTFLRALNRLWEPPSSTVFLDGEDICDIDVLQLRRRVGMLFQLPVMFEGTVADNIRYGPQLQGKKLSDSEIYDLLALVDLDSNFLNKPARELSTGQAQRVALARTLANGPEVLLLDEPTSALDPISTQNIEDLLVKLKKEKGMTIVIVSHSIQQIQRIADVVCLLVNGEIVEIVKPDLLSEAKHPMAIRFLEVSS</sequence>
<dbReference type="PANTHER" id="PTHR43423">
    <property type="entry name" value="ABC TRANSPORTER I FAMILY MEMBER 17"/>
    <property type="match status" value="1"/>
</dbReference>
<dbReference type="Gene3D" id="3.40.50.300">
    <property type="entry name" value="P-loop containing nucleotide triphosphate hydrolases"/>
    <property type="match status" value="1"/>
</dbReference>
<protein>
    <submittedName>
        <fullName evidence="6">OLC1v1014494C1</fullName>
    </submittedName>
</protein>
<dbReference type="Proteomes" id="UP001161247">
    <property type="component" value="Chromosome 7"/>
</dbReference>
<evidence type="ECO:0000256" key="3">
    <source>
        <dbReference type="ARBA" id="ARBA00022840"/>
    </source>
</evidence>
<name>A0AAV1E0S6_OLDCO</name>
<dbReference type="SMART" id="SM00382">
    <property type="entry name" value="AAA"/>
    <property type="match status" value="1"/>
</dbReference>
<evidence type="ECO:0000256" key="2">
    <source>
        <dbReference type="ARBA" id="ARBA00022741"/>
    </source>
</evidence>
<gene>
    <name evidence="6" type="ORF">OLC1_LOCUS20745</name>
</gene>
<evidence type="ECO:0000313" key="7">
    <source>
        <dbReference type="Proteomes" id="UP001161247"/>
    </source>
</evidence>
<dbReference type="CDD" id="cd03260">
    <property type="entry name" value="ABC_PstB_phosphate_transporter"/>
    <property type="match status" value="1"/>
</dbReference>
<dbReference type="AlphaFoldDB" id="A0AAV1E0S6"/>
<dbReference type="PANTHER" id="PTHR43423:SF1">
    <property type="entry name" value="ABC TRANSPORTER I FAMILY MEMBER 17"/>
    <property type="match status" value="1"/>
</dbReference>
<dbReference type="InterPro" id="IPR003593">
    <property type="entry name" value="AAA+_ATPase"/>
</dbReference>
<dbReference type="EMBL" id="OX459124">
    <property type="protein sequence ID" value="CAI9113813.1"/>
    <property type="molecule type" value="Genomic_DNA"/>
</dbReference>
<keyword evidence="1" id="KW-0813">Transport</keyword>
<accession>A0AAV1E0S6</accession>
<dbReference type="SUPFAM" id="SSF52540">
    <property type="entry name" value="P-loop containing nucleoside triphosphate hydrolases"/>
    <property type="match status" value="1"/>
</dbReference>
<proteinExistence type="inferred from homology"/>
<evidence type="ECO:0000256" key="4">
    <source>
        <dbReference type="ARBA" id="ARBA00061382"/>
    </source>
</evidence>
<dbReference type="PROSITE" id="PS50893">
    <property type="entry name" value="ABC_TRANSPORTER_2"/>
    <property type="match status" value="1"/>
</dbReference>
<keyword evidence="7" id="KW-1185">Reference proteome</keyword>
<keyword evidence="3" id="KW-0067">ATP-binding</keyword>
<organism evidence="6 7">
    <name type="scientific">Oldenlandia corymbosa var. corymbosa</name>
    <dbReference type="NCBI Taxonomy" id="529605"/>
    <lineage>
        <taxon>Eukaryota</taxon>
        <taxon>Viridiplantae</taxon>
        <taxon>Streptophyta</taxon>
        <taxon>Embryophyta</taxon>
        <taxon>Tracheophyta</taxon>
        <taxon>Spermatophyta</taxon>
        <taxon>Magnoliopsida</taxon>
        <taxon>eudicotyledons</taxon>
        <taxon>Gunneridae</taxon>
        <taxon>Pentapetalae</taxon>
        <taxon>asterids</taxon>
        <taxon>lamiids</taxon>
        <taxon>Gentianales</taxon>
        <taxon>Rubiaceae</taxon>
        <taxon>Rubioideae</taxon>
        <taxon>Spermacoceae</taxon>
        <taxon>Hedyotis-Oldenlandia complex</taxon>
        <taxon>Oldenlandia</taxon>
    </lineage>
</organism>
<feature type="domain" description="ABC transporter" evidence="5">
    <location>
        <begin position="35"/>
        <end position="265"/>
    </location>
</feature>
<dbReference type="GO" id="GO:0016887">
    <property type="term" value="F:ATP hydrolysis activity"/>
    <property type="evidence" value="ECO:0007669"/>
    <property type="project" value="InterPro"/>
</dbReference>
<dbReference type="InterPro" id="IPR027417">
    <property type="entry name" value="P-loop_NTPase"/>
</dbReference>
<evidence type="ECO:0000259" key="5">
    <source>
        <dbReference type="PROSITE" id="PS50893"/>
    </source>
</evidence>
<dbReference type="GO" id="GO:0005315">
    <property type="term" value="F:phosphate transmembrane transporter activity"/>
    <property type="evidence" value="ECO:0007669"/>
    <property type="project" value="InterPro"/>
</dbReference>
<comment type="similarity">
    <text evidence="4">Belongs to the ABC transporter superfamily. ABCI family.</text>
</comment>
<dbReference type="InterPro" id="IPR003439">
    <property type="entry name" value="ABC_transporter-like_ATP-bd"/>
</dbReference>
<dbReference type="GO" id="GO:0005524">
    <property type="term" value="F:ATP binding"/>
    <property type="evidence" value="ECO:0007669"/>
    <property type="project" value="UniProtKB-KW"/>
</dbReference>
<keyword evidence="2" id="KW-0547">Nucleotide-binding</keyword>
<dbReference type="FunFam" id="3.40.50.300:FF:001209">
    <property type="entry name" value="ABC transporter, ATP-binding protein"/>
    <property type="match status" value="1"/>
</dbReference>
<dbReference type="Pfam" id="PF00005">
    <property type="entry name" value="ABC_tran"/>
    <property type="match status" value="1"/>
</dbReference>
<reference evidence="6" key="1">
    <citation type="submission" date="2023-03" db="EMBL/GenBank/DDBJ databases">
        <authorList>
            <person name="Julca I."/>
        </authorList>
    </citation>
    <scope>NUCLEOTIDE SEQUENCE</scope>
</reference>